<gene>
    <name evidence="1" type="ORF">KHX13_02475</name>
</gene>
<evidence type="ECO:0000313" key="1">
    <source>
        <dbReference type="EMBL" id="MBS5519192.1"/>
    </source>
</evidence>
<accession>A0A943EBQ3</accession>
<reference evidence="1" key="1">
    <citation type="submission" date="2021-02" db="EMBL/GenBank/DDBJ databases">
        <title>Infant gut strain persistence is associated with maternal origin, phylogeny, and functional potential including surface adhesion and iron acquisition.</title>
        <authorList>
            <person name="Lou Y.C."/>
        </authorList>
    </citation>
    <scope>NUCLEOTIDE SEQUENCE</scope>
    <source>
        <strain evidence="1">L3_106_000M1_dasL3_106_000M1_concoct_15</strain>
    </source>
</reference>
<dbReference type="AlphaFoldDB" id="A0A943EBQ3"/>
<dbReference type="Proteomes" id="UP000754226">
    <property type="component" value="Unassembled WGS sequence"/>
</dbReference>
<name>A0A943EBQ3_9FIRM</name>
<proteinExistence type="predicted"/>
<dbReference type="EMBL" id="JAGZCZ010000002">
    <property type="protein sequence ID" value="MBS5519192.1"/>
    <property type="molecule type" value="Genomic_DNA"/>
</dbReference>
<sequence>MNKKECIMKNIQERKNTNPILEGKGIFPAHLNQSEMEGFFMVKMAEEKMLRTWDLVTVFLATGSFSSKKSGMTGPARQWNALIS</sequence>
<evidence type="ECO:0000313" key="2">
    <source>
        <dbReference type="Proteomes" id="UP000754226"/>
    </source>
</evidence>
<protein>
    <submittedName>
        <fullName evidence="1">Uncharacterized protein</fullName>
    </submittedName>
</protein>
<comment type="caution">
    <text evidence="1">The sequence shown here is derived from an EMBL/GenBank/DDBJ whole genome shotgun (WGS) entry which is preliminary data.</text>
</comment>
<organism evidence="1 2">
    <name type="scientific">Acidaminococcus intestini</name>
    <dbReference type="NCBI Taxonomy" id="187327"/>
    <lineage>
        <taxon>Bacteria</taxon>
        <taxon>Bacillati</taxon>
        <taxon>Bacillota</taxon>
        <taxon>Negativicutes</taxon>
        <taxon>Acidaminococcales</taxon>
        <taxon>Acidaminococcaceae</taxon>
        <taxon>Acidaminococcus</taxon>
    </lineage>
</organism>